<dbReference type="AlphaFoldDB" id="A0A1E3H9R4"/>
<protein>
    <recommendedName>
        <fullName evidence="6">Amino acid permease/ SLC12A domain-containing protein</fullName>
    </recommendedName>
</protein>
<dbReference type="InterPro" id="IPR050524">
    <property type="entry name" value="APC_YAT"/>
</dbReference>
<reference evidence="7 8" key="1">
    <citation type="submission" date="2016-06" db="EMBL/GenBank/DDBJ databases">
        <title>Evolution of pathogenesis and genome organization in the Tremellales.</title>
        <authorList>
            <person name="Cuomo C."/>
            <person name="Litvintseva A."/>
            <person name="Heitman J."/>
            <person name="Chen Y."/>
            <person name="Sun S."/>
            <person name="Springer D."/>
            <person name="Dromer F."/>
            <person name="Young S."/>
            <person name="Zeng Q."/>
            <person name="Chapman S."/>
            <person name="Gujja S."/>
            <person name="Saif S."/>
            <person name="Birren B."/>
        </authorList>
    </citation>
    <scope>NUCLEOTIDE SEQUENCE [LARGE SCALE GENOMIC DNA]</scope>
    <source>
        <strain evidence="7 8">CBS 6039</strain>
    </source>
</reference>
<feature type="transmembrane region" description="Helical" evidence="5">
    <location>
        <begin position="90"/>
        <end position="110"/>
    </location>
</feature>
<evidence type="ECO:0000256" key="5">
    <source>
        <dbReference type="SAM" id="Phobius"/>
    </source>
</evidence>
<dbReference type="OrthoDB" id="10062876at2759"/>
<organism evidence="7 8">
    <name type="scientific">Cryptococcus amylolentus CBS 6039</name>
    <dbReference type="NCBI Taxonomy" id="1295533"/>
    <lineage>
        <taxon>Eukaryota</taxon>
        <taxon>Fungi</taxon>
        <taxon>Dikarya</taxon>
        <taxon>Basidiomycota</taxon>
        <taxon>Agaricomycotina</taxon>
        <taxon>Tremellomycetes</taxon>
        <taxon>Tremellales</taxon>
        <taxon>Cryptococcaceae</taxon>
        <taxon>Cryptococcus</taxon>
    </lineage>
</organism>
<feature type="transmembrane region" description="Helical" evidence="5">
    <location>
        <begin position="414"/>
        <end position="433"/>
    </location>
</feature>
<feature type="transmembrane region" description="Helical" evidence="5">
    <location>
        <begin position="224"/>
        <end position="248"/>
    </location>
</feature>
<evidence type="ECO:0000259" key="6">
    <source>
        <dbReference type="Pfam" id="PF00324"/>
    </source>
</evidence>
<dbReference type="STRING" id="1295533.A0A1E3H9R4"/>
<dbReference type="Gene3D" id="1.20.1740.10">
    <property type="entry name" value="Amino acid/polyamine transporter I"/>
    <property type="match status" value="1"/>
</dbReference>
<feature type="transmembrane region" description="Helical" evidence="5">
    <location>
        <begin position="516"/>
        <end position="537"/>
    </location>
</feature>
<evidence type="ECO:0000256" key="2">
    <source>
        <dbReference type="ARBA" id="ARBA00022692"/>
    </source>
</evidence>
<keyword evidence="8" id="KW-1185">Reference proteome</keyword>
<dbReference type="Pfam" id="PF00324">
    <property type="entry name" value="AA_permease"/>
    <property type="match status" value="1"/>
</dbReference>
<comment type="caution">
    <text evidence="7">The sequence shown here is derived from an EMBL/GenBank/DDBJ whole genome shotgun (WGS) entry which is preliminary data.</text>
</comment>
<dbReference type="PANTHER" id="PTHR43341">
    <property type="entry name" value="AMINO ACID PERMEASE"/>
    <property type="match status" value="1"/>
</dbReference>
<dbReference type="RefSeq" id="XP_018988816.1">
    <property type="nucleotide sequence ID" value="XM_019143153.1"/>
</dbReference>
<evidence type="ECO:0000313" key="7">
    <source>
        <dbReference type="EMBL" id="ODN72875.1"/>
    </source>
</evidence>
<feature type="transmembrane region" description="Helical" evidence="5">
    <location>
        <begin position="369"/>
        <end position="394"/>
    </location>
</feature>
<name>A0A1E3H9R4_9TREE</name>
<gene>
    <name evidence="7" type="ORF">L202_08301</name>
</gene>
<evidence type="ECO:0000256" key="4">
    <source>
        <dbReference type="ARBA" id="ARBA00023136"/>
    </source>
</evidence>
<feature type="transmembrane region" description="Helical" evidence="5">
    <location>
        <begin position="116"/>
        <end position="137"/>
    </location>
</feature>
<dbReference type="GO" id="GO:0015171">
    <property type="term" value="F:amino acid transmembrane transporter activity"/>
    <property type="evidence" value="ECO:0007669"/>
    <property type="project" value="TreeGrafter"/>
</dbReference>
<accession>A0A1E3H9R4</accession>
<dbReference type="Proteomes" id="UP000094065">
    <property type="component" value="Unassembled WGS sequence"/>
</dbReference>
<keyword evidence="4 5" id="KW-0472">Membrane</keyword>
<dbReference type="PANTHER" id="PTHR43341:SF15">
    <property type="entry name" value="GENERAL AMINO ACID PERMEASE AGP2"/>
    <property type="match status" value="1"/>
</dbReference>
<comment type="subcellular location">
    <subcellularLocation>
        <location evidence="1">Membrane</location>
        <topology evidence="1">Multi-pass membrane protein</topology>
    </subcellularLocation>
</comment>
<dbReference type="GO" id="GO:0016020">
    <property type="term" value="C:membrane"/>
    <property type="evidence" value="ECO:0007669"/>
    <property type="project" value="UniProtKB-SubCell"/>
</dbReference>
<keyword evidence="3 5" id="KW-1133">Transmembrane helix</keyword>
<sequence>MICLRLSSYLHPCLKLFLLKTNSCSYMYPRHFGSHFTNQHKSEELHKMTDSDSIKLAPTDIAVFEVDATAGGDAVTAISHSHRGLRPRHLQLIAISGAIGSSVFISIGGPLTGGPLALLIGVSLWATVVWAISNFLVEMSTLLPIDGGFVHYSSRFLDQSIGFALGWNYFVTQVALIATELTSFNVLVAYWAPDLHPAICISVGLVLLLVVQVVNVRVYGETEFWISIFKVFLIVGMFIFTIVTMLGGNPLHDRYGFRFWKDPGPFAASTPTGRAYDIWHAVQWGAYGIVGPDYIALVGGEVKDPRRVLPKAFKSTIYRIIAFYVGGALFVGINAPYNDDNLLNASSKTARSPYVINMNRLGIPVLPDILTAGILLSLFSSGSSMAFAASRTLYGLGLQGQAPKFVTKVNKHGLPYICVLITLALSCLSYLAVSNGTNTVLTWLINLTTATQLITWMVVAASYLRFRAGLVAQGIGLDFLPARGFIPRFSAWYTLVWSAFALIFSGYTFFGPGEFVVTDFIFTYGAVFIFICCYAGWKLKDFLRNGSITWGVEAKDMDFKSDIEEIDAITLAAEEKRATKPLSKFQHVTRRVFRAPS</sequence>
<dbReference type="EMBL" id="AWGJ01000014">
    <property type="protein sequence ID" value="ODN72875.1"/>
    <property type="molecule type" value="Genomic_DNA"/>
</dbReference>
<feature type="transmembrane region" description="Helical" evidence="5">
    <location>
        <begin position="316"/>
        <end position="337"/>
    </location>
</feature>
<dbReference type="GeneID" id="30159610"/>
<evidence type="ECO:0000256" key="3">
    <source>
        <dbReference type="ARBA" id="ARBA00022989"/>
    </source>
</evidence>
<feature type="transmembrane region" description="Helical" evidence="5">
    <location>
        <begin position="489"/>
        <end position="510"/>
    </location>
</feature>
<dbReference type="InterPro" id="IPR004841">
    <property type="entry name" value="AA-permease/SLC12A_dom"/>
</dbReference>
<feature type="transmembrane region" description="Helical" evidence="5">
    <location>
        <begin position="199"/>
        <end position="218"/>
    </location>
</feature>
<evidence type="ECO:0000313" key="8">
    <source>
        <dbReference type="Proteomes" id="UP000094065"/>
    </source>
</evidence>
<proteinExistence type="predicted"/>
<keyword evidence="2 5" id="KW-0812">Transmembrane</keyword>
<feature type="domain" description="Amino acid permease/ SLC12A" evidence="6">
    <location>
        <begin position="89"/>
        <end position="539"/>
    </location>
</feature>
<evidence type="ECO:0000256" key="1">
    <source>
        <dbReference type="ARBA" id="ARBA00004141"/>
    </source>
</evidence>